<gene>
    <name evidence="1" type="ORF">HWQ56_09875</name>
</gene>
<dbReference type="Proteomes" id="UP000509568">
    <property type="component" value="Chromosome"/>
</dbReference>
<accession>A0A7D5D6Q7</accession>
<reference evidence="1 2" key="1">
    <citation type="submission" date="2020-06" db="EMBL/GenBank/DDBJ databases">
        <title>Pseudomonas eucalypticola sp. nov., an endophyte of Eucalyptus dunnii leaves with biocontrol ability of eucalyptus leaf blight.</title>
        <authorList>
            <person name="Liu Y."/>
            <person name="Song Z."/>
            <person name="Zeng H."/>
            <person name="Lu M."/>
            <person name="Wang X."/>
            <person name="Lian X."/>
            <person name="Zhang Q."/>
        </authorList>
    </citation>
    <scope>NUCLEOTIDE SEQUENCE [LARGE SCALE GENOMIC DNA]</scope>
    <source>
        <strain evidence="1 2">NP-1</strain>
    </source>
</reference>
<dbReference type="PANTHER" id="PTHR34309:SF10">
    <property type="entry name" value="SLR1406 PROTEIN"/>
    <property type="match status" value="1"/>
</dbReference>
<dbReference type="Gene3D" id="3.30.450.150">
    <property type="entry name" value="Haem-degrading domain"/>
    <property type="match status" value="1"/>
</dbReference>
<proteinExistence type="predicted"/>
<dbReference type="Pfam" id="PF03928">
    <property type="entry name" value="HbpS-like"/>
    <property type="match status" value="1"/>
</dbReference>
<name>A0A7D5D6Q7_9PSED</name>
<keyword evidence="2" id="KW-1185">Reference proteome</keyword>
<dbReference type="RefSeq" id="WP_176570328.1">
    <property type="nucleotide sequence ID" value="NZ_CP056030.1"/>
</dbReference>
<sequence>MPTLTLDLAQAALHGALQAARDHQFQPMAIAVVDTAGAVITCSREDGATALRLSIATGKACAAVGMGANTRLLAKKASEMPAFFGAIATTSGQPFIPHTGAMLVLDAAGNVLGAVGASGGTGDEDERVVTAGIETAGLTAR</sequence>
<protein>
    <submittedName>
        <fullName evidence="1">Heme-binding protein</fullName>
    </submittedName>
</protein>
<dbReference type="KEGG" id="pez:HWQ56_09875"/>
<dbReference type="EMBL" id="CP056030">
    <property type="protein sequence ID" value="QKZ04072.1"/>
    <property type="molecule type" value="Genomic_DNA"/>
</dbReference>
<dbReference type="AlphaFoldDB" id="A0A7D5D6Q7"/>
<organism evidence="1 2">
    <name type="scientific">Pseudomonas eucalypticola</name>
    <dbReference type="NCBI Taxonomy" id="2599595"/>
    <lineage>
        <taxon>Bacteria</taxon>
        <taxon>Pseudomonadati</taxon>
        <taxon>Pseudomonadota</taxon>
        <taxon>Gammaproteobacteria</taxon>
        <taxon>Pseudomonadales</taxon>
        <taxon>Pseudomonadaceae</taxon>
        <taxon>Pseudomonas</taxon>
    </lineage>
</organism>
<evidence type="ECO:0000313" key="2">
    <source>
        <dbReference type="Proteomes" id="UP000509568"/>
    </source>
</evidence>
<dbReference type="InterPro" id="IPR038084">
    <property type="entry name" value="PduO/GlcC-like_sf"/>
</dbReference>
<dbReference type="PANTHER" id="PTHR34309">
    <property type="entry name" value="SLR1406 PROTEIN"/>
    <property type="match status" value="1"/>
</dbReference>
<dbReference type="InterPro" id="IPR005624">
    <property type="entry name" value="PduO/GlcC-like"/>
</dbReference>
<dbReference type="InterPro" id="IPR052517">
    <property type="entry name" value="GlcG_carb_metab_protein"/>
</dbReference>
<dbReference type="SUPFAM" id="SSF143744">
    <property type="entry name" value="GlcG-like"/>
    <property type="match status" value="1"/>
</dbReference>
<evidence type="ECO:0000313" key="1">
    <source>
        <dbReference type="EMBL" id="QKZ04072.1"/>
    </source>
</evidence>